<dbReference type="GO" id="GO:0016740">
    <property type="term" value="F:transferase activity"/>
    <property type="evidence" value="ECO:0007669"/>
    <property type="project" value="UniProtKB-KW"/>
</dbReference>
<protein>
    <submittedName>
        <fullName evidence="1">Glycosyltransferase</fullName>
    </submittedName>
</protein>
<accession>A0A4R6BNE4</accession>
<gene>
    <name evidence="1" type="ORF">ERX37_04685</name>
</gene>
<dbReference type="Proteomes" id="UP000295328">
    <property type="component" value="Unassembled WGS sequence"/>
</dbReference>
<dbReference type="AlphaFoldDB" id="A0A4R6BNE4"/>
<dbReference type="RefSeq" id="WP_133429480.1">
    <property type="nucleotide sequence ID" value="NZ_BMCC01000001.1"/>
</dbReference>
<comment type="caution">
    <text evidence="1">The sequence shown here is derived from an EMBL/GenBank/DDBJ whole genome shotgun (WGS) entry which is preliminary data.</text>
</comment>
<dbReference type="PANTHER" id="PTHR12526:SF630">
    <property type="entry name" value="GLYCOSYLTRANSFERASE"/>
    <property type="match status" value="1"/>
</dbReference>
<dbReference type="EMBL" id="SCWE01000001">
    <property type="protein sequence ID" value="TDM03384.1"/>
    <property type="molecule type" value="Genomic_DNA"/>
</dbReference>
<dbReference type="OrthoDB" id="6713581at2"/>
<reference evidence="1 2" key="1">
    <citation type="submission" date="2019-01" db="EMBL/GenBank/DDBJ databases">
        <title>Draft genome sequences of the type strains of six Macrococcus species.</title>
        <authorList>
            <person name="Mazhar S."/>
            <person name="Altermann E."/>
            <person name="Hill C."/>
            <person name="Mcauliffe O."/>
        </authorList>
    </citation>
    <scope>NUCLEOTIDE SEQUENCE [LARGE SCALE GENOMIC DNA]</scope>
    <source>
        <strain evidence="1 2">CCM4809</strain>
    </source>
</reference>
<dbReference type="Gene3D" id="3.40.50.2000">
    <property type="entry name" value="Glycogen Phosphorylase B"/>
    <property type="match status" value="2"/>
</dbReference>
<dbReference type="PANTHER" id="PTHR12526">
    <property type="entry name" value="GLYCOSYLTRANSFERASE"/>
    <property type="match status" value="1"/>
</dbReference>
<dbReference type="CDD" id="cd03801">
    <property type="entry name" value="GT4_PimA-like"/>
    <property type="match status" value="1"/>
</dbReference>
<keyword evidence="2" id="KW-1185">Reference proteome</keyword>
<keyword evidence="1" id="KW-0808">Transferase</keyword>
<name>A0A4R6BNE4_9STAP</name>
<organism evidence="1 2">
    <name type="scientific">Macrococcus hajekii</name>
    <dbReference type="NCBI Taxonomy" id="198482"/>
    <lineage>
        <taxon>Bacteria</taxon>
        <taxon>Bacillati</taxon>
        <taxon>Bacillota</taxon>
        <taxon>Bacilli</taxon>
        <taxon>Bacillales</taxon>
        <taxon>Staphylococcaceae</taxon>
        <taxon>Macrococcus</taxon>
    </lineage>
</organism>
<sequence length="383" mass="44808">MSKVLVVCNAYPSEDNIYRNGFIHRRVKAYQKRNIEAEVFYLHVTALEEVEYDYDGVHVTMGNEAHYRRYLQAHHNEYVSFLIHFINPHMYDPIIEYVSNPKIVVWIHGFEAEAWHRRWFNFLSSSQELKAILNKSTDYYEKQLQFMNSLYREDQVDITFIHVSQWFKDHIADVDAKYSPQNYQIIPNIVDSKVFDFVQKKREGKLKILSIRPYASYKYANDQVRDAIILLSKKPFFKDLEFHLYGEGKLYAEITGPLKTYDNVFLHNTFLEQKDISRIHKEFDVFLCPTRLDSQGVSMCEAMSSGLAVVASDITAIPEYVEHNVSGLLAEPESPASIAYQIERLYFNSYLLEDISYQAAQSIRQKASEEVVIDKEVKVILGE</sequence>
<evidence type="ECO:0000313" key="2">
    <source>
        <dbReference type="Proteomes" id="UP000295328"/>
    </source>
</evidence>
<dbReference type="SUPFAM" id="SSF53756">
    <property type="entry name" value="UDP-Glycosyltransferase/glycogen phosphorylase"/>
    <property type="match status" value="1"/>
</dbReference>
<evidence type="ECO:0000313" key="1">
    <source>
        <dbReference type="EMBL" id="TDM03384.1"/>
    </source>
</evidence>
<dbReference type="Pfam" id="PF13692">
    <property type="entry name" value="Glyco_trans_1_4"/>
    <property type="match status" value="1"/>
</dbReference>
<proteinExistence type="predicted"/>